<evidence type="ECO:0000313" key="9">
    <source>
        <dbReference type="EMBL" id="CAI0388893.1"/>
    </source>
</evidence>
<dbReference type="GO" id="GO:0016020">
    <property type="term" value="C:membrane"/>
    <property type="evidence" value="ECO:0007669"/>
    <property type="project" value="UniProtKB-SubCell"/>
</dbReference>
<dbReference type="InterPro" id="IPR001611">
    <property type="entry name" value="Leu-rich_rpt"/>
</dbReference>
<organism evidence="9 10">
    <name type="scientific">Linum tenue</name>
    <dbReference type="NCBI Taxonomy" id="586396"/>
    <lineage>
        <taxon>Eukaryota</taxon>
        <taxon>Viridiplantae</taxon>
        <taxon>Streptophyta</taxon>
        <taxon>Embryophyta</taxon>
        <taxon>Tracheophyta</taxon>
        <taxon>Spermatophyta</taxon>
        <taxon>Magnoliopsida</taxon>
        <taxon>eudicotyledons</taxon>
        <taxon>Gunneridae</taxon>
        <taxon>Pentapetalae</taxon>
        <taxon>rosids</taxon>
        <taxon>fabids</taxon>
        <taxon>Malpighiales</taxon>
        <taxon>Linaceae</taxon>
        <taxon>Linum</taxon>
    </lineage>
</organism>
<keyword evidence="10" id="KW-1185">Reference proteome</keyword>
<comment type="caution">
    <text evidence="9">The sequence shown here is derived from an EMBL/GenBank/DDBJ whole genome shotgun (WGS) entry which is preliminary data.</text>
</comment>
<dbReference type="FunFam" id="3.80.10.10:FF:000095">
    <property type="entry name" value="LRR receptor-like serine/threonine-protein kinase GSO1"/>
    <property type="match status" value="1"/>
</dbReference>
<sequence>MSLRVLDFSANHLMGELPQCLSNLTSLQSFSVEDNQLSGDISLSPLPYLFSLKQIDVHGNQFRIPISLFPFFNHSRLQSFWGGNNQEIYGDDHLDQVQLRKVELYSRLGYGGYVGPFPKFLYHQANLGFISISNVNITGVVAGFPWWLVTNNTHLEFLYLHNCSLSRHFQFPIHQQLQRGIRYPTNDFFPSPIPPDICAFFPNIDFLSLSDNEFYGKIPLQLSNCSSFRLLDASNNLLRGEIPRWIWNMSVGSILDLSRNKFSGHLPPGFISPLMDEVYLSRNQLEGNLPATLSDSQDVGVLDLSHNHLMGTIPKWIGGLRQLSYILLNDNQFHGGLPGTFCLETSKLIDVSHNHLSGYIGSEILTSNDTNCNVHNAHYRPKHELEFVTKTKLYTYKGMPLFLMSGLDLSSNNFTGEIPPQIGNLGDIKVLNLSYNMFTGHIPTTIANLSQIESLDLSHNDLSGVIPSQLMELHYLSTFSVAYNNLSGKCLQKIAQFSTFDENIYRGNPLLNCTLPLMTPNPLVRPTTYDGDEEGEGGFIDMESFYVSGSISYVMVLLVIASVLHINPYWRRIWFYCVGVTITTCYYFVVDHLPVPTRYKVWEPRV</sequence>
<feature type="transmembrane region" description="Helical" evidence="8">
    <location>
        <begin position="573"/>
        <end position="590"/>
    </location>
</feature>
<dbReference type="AlphaFoldDB" id="A0AAV0HVC4"/>
<gene>
    <name evidence="9" type="ORF">LITE_LOCUS6014</name>
</gene>
<evidence type="ECO:0000256" key="1">
    <source>
        <dbReference type="ARBA" id="ARBA00004167"/>
    </source>
</evidence>
<evidence type="ECO:0000256" key="7">
    <source>
        <dbReference type="ARBA" id="ARBA00023136"/>
    </source>
</evidence>
<evidence type="ECO:0000313" key="10">
    <source>
        <dbReference type="Proteomes" id="UP001154282"/>
    </source>
</evidence>
<proteinExistence type="inferred from homology"/>
<dbReference type="FunFam" id="3.80.10.10:FF:000383">
    <property type="entry name" value="Leucine-rich repeat receptor protein kinase EMS1"/>
    <property type="match status" value="1"/>
</dbReference>
<evidence type="ECO:0000256" key="3">
    <source>
        <dbReference type="ARBA" id="ARBA00022614"/>
    </source>
</evidence>
<keyword evidence="7 8" id="KW-0472">Membrane</keyword>
<name>A0AAV0HVC4_9ROSI</name>
<dbReference type="InterPro" id="IPR051502">
    <property type="entry name" value="RLP_Defense_Trigger"/>
</dbReference>
<dbReference type="PANTHER" id="PTHR48062">
    <property type="entry name" value="RECEPTOR-LIKE PROTEIN 14"/>
    <property type="match status" value="1"/>
</dbReference>
<dbReference type="EMBL" id="CAMGYJ010000003">
    <property type="protein sequence ID" value="CAI0388893.1"/>
    <property type="molecule type" value="Genomic_DNA"/>
</dbReference>
<keyword evidence="6 8" id="KW-1133">Transmembrane helix</keyword>
<evidence type="ECO:0000256" key="8">
    <source>
        <dbReference type="SAM" id="Phobius"/>
    </source>
</evidence>
<keyword evidence="3" id="KW-0433">Leucine-rich repeat</keyword>
<accession>A0AAV0HVC4</accession>
<dbReference type="Proteomes" id="UP001154282">
    <property type="component" value="Unassembled WGS sequence"/>
</dbReference>
<protein>
    <submittedName>
        <fullName evidence="9">Uncharacterized protein</fullName>
    </submittedName>
</protein>
<dbReference type="SUPFAM" id="SSF52058">
    <property type="entry name" value="L domain-like"/>
    <property type="match status" value="2"/>
</dbReference>
<dbReference type="Pfam" id="PF00560">
    <property type="entry name" value="LRR_1"/>
    <property type="match status" value="3"/>
</dbReference>
<reference evidence="9" key="1">
    <citation type="submission" date="2022-08" db="EMBL/GenBank/DDBJ databases">
        <authorList>
            <person name="Gutierrez-Valencia J."/>
        </authorList>
    </citation>
    <scope>NUCLEOTIDE SEQUENCE</scope>
</reference>
<keyword evidence="5" id="KW-0677">Repeat</keyword>
<evidence type="ECO:0000256" key="4">
    <source>
        <dbReference type="ARBA" id="ARBA00022692"/>
    </source>
</evidence>
<evidence type="ECO:0000256" key="6">
    <source>
        <dbReference type="ARBA" id="ARBA00022989"/>
    </source>
</evidence>
<evidence type="ECO:0000256" key="2">
    <source>
        <dbReference type="ARBA" id="ARBA00009592"/>
    </source>
</evidence>
<dbReference type="InterPro" id="IPR032675">
    <property type="entry name" value="LRR_dom_sf"/>
</dbReference>
<dbReference type="PANTHER" id="PTHR48062:SF21">
    <property type="entry name" value="RECEPTOR-LIKE PROTEIN 12"/>
    <property type="match status" value="1"/>
</dbReference>
<keyword evidence="4 8" id="KW-0812">Transmembrane</keyword>
<comment type="similarity">
    <text evidence="2">Belongs to the RLP family.</text>
</comment>
<dbReference type="Pfam" id="PF13855">
    <property type="entry name" value="LRR_8"/>
    <property type="match status" value="2"/>
</dbReference>
<dbReference type="Gene3D" id="3.80.10.10">
    <property type="entry name" value="Ribonuclease Inhibitor"/>
    <property type="match status" value="2"/>
</dbReference>
<evidence type="ECO:0000256" key="5">
    <source>
        <dbReference type="ARBA" id="ARBA00022737"/>
    </source>
</evidence>
<comment type="subcellular location">
    <subcellularLocation>
        <location evidence="1">Membrane</location>
        <topology evidence="1">Single-pass membrane protein</topology>
    </subcellularLocation>
</comment>
<feature type="transmembrane region" description="Helical" evidence="8">
    <location>
        <begin position="545"/>
        <end position="566"/>
    </location>
</feature>